<keyword evidence="4" id="KW-0540">Nuclease</keyword>
<dbReference type="GO" id="GO:0004527">
    <property type="term" value="F:exonuclease activity"/>
    <property type="evidence" value="ECO:0007669"/>
    <property type="project" value="UniProtKB-KW"/>
</dbReference>
<keyword evidence="12" id="KW-0269">Exonuclease</keyword>
<keyword evidence="8" id="KW-0460">Magnesium</keyword>
<dbReference type="InterPro" id="IPR036691">
    <property type="entry name" value="Endo/exonu/phosph_ase_sf"/>
</dbReference>
<keyword evidence="7" id="KW-0378">Hydrolase</keyword>
<comment type="cofactor">
    <cofactor evidence="1">
        <name>Mn(2+)</name>
        <dbReference type="ChEBI" id="CHEBI:29035"/>
    </cofactor>
</comment>
<dbReference type="PANTHER" id="PTHR15822:SF4">
    <property type="entry name" value="TYROSYL-DNA PHOSPHODIESTERASE 2"/>
    <property type="match status" value="1"/>
</dbReference>
<dbReference type="Pfam" id="PF03372">
    <property type="entry name" value="Exo_endo_phos"/>
    <property type="match status" value="1"/>
</dbReference>
<comment type="subcellular location">
    <subcellularLocation>
        <location evidence="3">Nucleus</location>
        <location evidence="3">PML body</location>
    </subcellularLocation>
</comment>
<dbReference type="InterPro" id="IPR051547">
    <property type="entry name" value="TDP2-like"/>
</dbReference>
<organism evidence="12 13">
    <name type="scientific">Aspergillus minisclerotigenes</name>
    <dbReference type="NCBI Taxonomy" id="656917"/>
    <lineage>
        <taxon>Eukaryota</taxon>
        <taxon>Fungi</taxon>
        <taxon>Dikarya</taxon>
        <taxon>Ascomycota</taxon>
        <taxon>Pezizomycotina</taxon>
        <taxon>Eurotiomycetes</taxon>
        <taxon>Eurotiomycetidae</taxon>
        <taxon>Eurotiales</taxon>
        <taxon>Aspergillaceae</taxon>
        <taxon>Aspergillus</taxon>
        <taxon>Aspergillus subgen. Circumdati</taxon>
    </lineage>
</organism>
<dbReference type="PANTHER" id="PTHR15822">
    <property type="entry name" value="TRAF AND TNF RECEPTOR-ASSOCIATED PROTEIN"/>
    <property type="match status" value="1"/>
</dbReference>
<dbReference type="GO" id="GO:0003697">
    <property type="term" value="F:single-stranded DNA binding"/>
    <property type="evidence" value="ECO:0007669"/>
    <property type="project" value="TreeGrafter"/>
</dbReference>
<evidence type="ECO:0000256" key="2">
    <source>
        <dbReference type="ARBA" id="ARBA00001946"/>
    </source>
</evidence>
<reference evidence="12 13" key="1">
    <citation type="submission" date="2019-04" db="EMBL/GenBank/DDBJ databases">
        <title>Fungal friends and foes A comparative genomics study of 23 Aspergillus species from section Flavi.</title>
        <authorList>
            <consortium name="DOE Joint Genome Institute"/>
            <person name="Kjaerbolling I."/>
            <person name="Vesth T.C."/>
            <person name="Frisvad J.C."/>
            <person name="Nybo J.L."/>
            <person name="Theobald S."/>
            <person name="Kildgaard S."/>
            <person name="Petersen T.I."/>
            <person name="Kuo A."/>
            <person name="Sato A."/>
            <person name="Lyhne E.K."/>
            <person name="Kogle M.E."/>
            <person name="Wiebenga A."/>
            <person name="Kun R.S."/>
            <person name="Lubbers R.J."/>
            <person name="Makela M.R."/>
            <person name="Barry K."/>
            <person name="Chovatia M."/>
            <person name="Clum A."/>
            <person name="Daum C."/>
            <person name="Haridas S."/>
            <person name="He G."/>
            <person name="LaButti K."/>
            <person name="Lipzen A."/>
            <person name="Mondo S."/>
            <person name="Pangilinan J."/>
            <person name="Riley R."/>
            <person name="Salamov A."/>
            <person name="Simmons B.A."/>
            <person name="Magnuson J.K."/>
            <person name="Henrissat B."/>
            <person name="Mortensen U.H."/>
            <person name="Larsen T.O."/>
            <person name="De vries R.P."/>
            <person name="Grigoriev I.V."/>
            <person name="Machida M."/>
            <person name="Baker S.E."/>
            <person name="Andersen M.R."/>
        </authorList>
    </citation>
    <scope>NUCLEOTIDE SEQUENCE [LARGE SCALE GENOMIC DNA]</scope>
    <source>
        <strain evidence="12 13">CBS 117635</strain>
    </source>
</reference>
<evidence type="ECO:0000256" key="7">
    <source>
        <dbReference type="ARBA" id="ARBA00022801"/>
    </source>
</evidence>
<dbReference type="GO" id="GO:0070260">
    <property type="term" value="F:5'-tyrosyl-DNA phosphodiesterase activity"/>
    <property type="evidence" value="ECO:0007669"/>
    <property type="project" value="TreeGrafter"/>
</dbReference>
<evidence type="ECO:0000256" key="9">
    <source>
        <dbReference type="ARBA" id="ARBA00023204"/>
    </source>
</evidence>
<dbReference type="InterPro" id="IPR005135">
    <property type="entry name" value="Endo/exonuclease/phosphatase"/>
</dbReference>
<keyword evidence="5" id="KW-0479">Metal-binding</keyword>
<keyword evidence="13" id="KW-1185">Reference proteome</keyword>
<evidence type="ECO:0000256" key="6">
    <source>
        <dbReference type="ARBA" id="ARBA00022763"/>
    </source>
</evidence>
<keyword evidence="9" id="KW-0234">DNA repair</keyword>
<dbReference type="GO" id="GO:0046872">
    <property type="term" value="F:metal ion binding"/>
    <property type="evidence" value="ECO:0007669"/>
    <property type="project" value="UniProtKB-KW"/>
</dbReference>
<evidence type="ECO:0000256" key="3">
    <source>
        <dbReference type="ARBA" id="ARBA00004322"/>
    </source>
</evidence>
<accession>A0A5N6JIG4</accession>
<evidence type="ECO:0000259" key="11">
    <source>
        <dbReference type="Pfam" id="PF03372"/>
    </source>
</evidence>
<name>A0A5N6JIG4_9EURO</name>
<evidence type="ECO:0000256" key="1">
    <source>
        <dbReference type="ARBA" id="ARBA00001936"/>
    </source>
</evidence>
<dbReference type="GO" id="GO:0005737">
    <property type="term" value="C:cytoplasm"/>
    <property type="evidence" value="ECO:0007669"/>
    <property type="project" value="TreeGrafter"/>
</dbReference>
<evidence type="ECO:0000256" key="4">
    <source>
        <dbReference type="ARBA" id="ARBA00022722"/>
    </source>
</evidence>
<dbReference type="AlphaFoldDB" id="A0A5N6JIG4"/>
<evidence type="ECO:0000256" key="8">
    <source>
        <dbReference type="ARBA" id="ARBA00022842"/>
    </source>
</evidence>
<evidence type="ECO:0000256" key="10">
    <source>
        <dbReference type="ARBA" id="ARBA00023242"/>
    </source>
</evidence>
<comment type="cofactor">
    <cofactor evidence="2">
        <name>Mg(2+)</name>
        <dbReference type="ChEBI" id="CHEBI:18420"/>
    </cofactor>
</comment>
<dbReference type="SUPFAM" id="SSF56219">
    <property type="entry name" value="DNase I-like"/>
    <property type="match status" value="1"/>
</dbReference>
<keyword evidence="12" id="KW-0255">Endonuclease</keyword>
<proteinExistence type="predicted"/>
<dbReference type="GO" id="GO:0004519">
    <property type="term" value="F:endonuclease activity"/>
    <property type="evidence" value="ECO:0007669"/>
    <property type="project" value="UniProtKB-KW"/>
</dbReference>
<dbReference type="GO" id="GO:0006302">
    <property type="term" value="P:double-strand break repair"/>
    <property type="evidence" value="ECO:0007669"/>
    <property type="project" value="TreeGrafter"/>
</dbReference>
<dbReference type="EMBL" id="ML732767">
    <property type="protein sequence ID" value="KAB8278675.1"/>
    <property type="molecule type" value="Genomic_DNA"/>
</dbReference>
<keyword evidence="6" id="KW-0227">DNA damage</keyword>
<keyword evidence="10" id="KW-0539">Nucleus</keyword>
<evidence type="ECO:0000313" key="12">
    <source>
        <dbReference type="EMBL" id="KAB8278675.1"/>
    </source>
</evidence>
<dbReference type="Proteomes" id="UP000326289">
    <property type="component" value="Unassembled WGS sequence"/>
</dbReference>
<feature type="domain" description="Endonuclease/exonuclease/phosphatase" evidence="11">
    <location>
        <begin position="76"/>
        <end position="354"/>
    </location>
</feature>
<gene>
    <name evidence="12" type="ORF">BDV30DRAFT_203432</name>
</gene>
<evidence type="ECO:0000256" key="5">
    <source>
        <dbReference type="ARBA" id="ARBA00022723"/>
    </source>
</evidence>
<dbReference type="Gene3D" id="3.60.10.10">
    <property type="entry name" value="Endonuclease/exonuclease/phosphatase"/>
    <property type="match status" value="1"/>
</dbReference>
<evidence type="ECO:0000313" key="13">
    <source>
        <dbReference type="Proteomes" id="UP000326289"/>
    </source>
</evidence>
<sequence length="370" mass="41922">MTQRPISIFKRLQALSPKGSIMPDMPDPQPYYSYNHTTQTWSPVETDSTPERTTTTTTTTTINTNTTPLKTFTLTTWNIDFQQPCKAERTQAGLNYLSKVLLKPNDDKNNDVTPINIIFLQEMVPNDLTIIQQTKWIQDHFFITDFNHTRWRGSYGTTTLIDRRCHVQRVFRVPYSTSRMQRDGLFVDLDCQEGGETGDEIGTLRLCNTHLESLLSNPPIRPMQLHLASQFMHGSGPGETDLPTPHAAILAGDLNAFAPEDLTAPNECALRDAFLVLGGKDGTEESFTWGQQIPNWLREKFGCSRMDKVLFCGGLEVERLERIGAGEMAWIEYPDVSDEETEDEKGEKMWITDHLGLCADFRITRLGGRV</sequence>
<dbReference type="CDD" id="cd09080">
    <property type="entry name" value="TDP2"/>
    <property type="match status" value="1"/>
</dbReference>
<protein>
    <submittedName>
        <fullName evidence="12">Endonuclease/exonuclease/phosphatase</fullName>
    </submittedName>
</protein>
<feature type="non-terminal residue" evidence="12">
    <location>
        <position position="370"/>
    </location>
</feature>